<accession>A0A1M6RR44</accession>
<organism evidence="1 2">
    <name type="scientific">Desulforamulus aeronauticus DSM 10349</name>
    <dbReference type="NCBI Taxonomy" id="1121421"/>
    <lineage>
        <taxon>Bacteria</taxon>
        <taxon>Bacillati</taxon>
        <taxon>Bacillota</taxon>
        <taxon>Clostridia</taxon>
        <taxon>Eubacteriales</taxon>
        <taxon>Peptococcaceae</taxon>
        <taxon>Desulforamulus</taxon>
    </lineage>
</organism>
<gene>
    <name evidence="1" type="ORF">SAMN02745123_01578</name>
</gene>
<dbReference type="AlphaFoldDB" id="A0A1M6RR44"/>
<proteinExistence type="predicted"/>
<sequence>MKKPICPLCDVEMGVITSPESQQSEPQIFAFNELVRKEDGTYGVNPDRGLPVVVALCESCGYLMPFSAHKMNLE</sequence>
<reference evidence="2" key="1">
    <citation type="submission" date="2016-11" db="EMBL/GenBank/DDBJ databases">
        <authorList>
            <person name="Varghese N."/>
            <person name="Submissions S."/>
        </authorList>
    </citation>
    <scope>NUCLEOTIDE SEQUENCE [LARGE SCALE GENOMIC DNA]</scope>
    <source>
        <strain evidence="2">DSM 10349</strain>
    </source>
</reference>
<evidence type="ECO:0000313" key="1">
    <source>
        <dbReference type="EMBL" id="SHK34952.1"/>
    </source>
</evidence>
<dbReference type="RefSeq" id="WP_072912872.1">
    <property type="nucleotide sequence ID" value="NZ_FRAR01000011.1"/>
</dbReference>
<name>A0A1M6RR44_9FIRM</name>
<dbReference type="STRING" id="1121421.SAMN02745123_01578"/>
<dbReference type="Proteomes" id="UP000183997">
    <property type="component" value="Unassembled WGS sequence"/>
</dbReference>
<dbReference type="OrthoDB" id="1787166at2"/>
<evidence type="ECO:0000313" key="2">
    <source>
        <dbReference type="Proteomes" id="UP000183997"/>
    </source>
</evidence>
<protein>
    <submittedName>
        <fullName evidence="1">Uncharacterized protein</fullName>
    </submittedName>
</protein>
<keyword evidence="2" id="KW-1185">Reference proteome</keyword>
<dbReference type="EMBL" id="FRAR01000011">
    <property type="protein sequence ID" value="SHK34952.1"/>
    <property type="molecule type" value="Genomic_DNA"/>
</dbReference>